<feature type="compositionally biased region" description="Low complexity" evidence="1">
    <location>
        <begin position="27"/>
        <end position="45"/>
    </location>
</feature>
<gene>
    <name evidence="2" type="ORF">RCC_05223</name>
</gene>
<accession>A0A2D3UYE0</accession>
<evidence type="ECO:0000313" key="2">
    <source>
        <dbReference type="EMBL" id="CZT19375.1"/>
    </source>
</evidence>
<dbReference type="Proteomes" id="UP000225277">
    <property type="component" value="Unassembled WGS sequence"/>
</dbReference>
<feature type="compositionally biased region" description="Polar residues" evidence="1">
    <location>
        <begin position="113"/>
        <end position="126"/>
    </location>
</feature>
<name>A0A2D3UYE0_9PEZI</name>
<evidence type="ECO:0000313" key="3">
    <source>
        <dbReference type="Proteomes" id="UP000225277"/>
    </source>
</evidence>
<dbReference type="RefSeq" id="XP_023626265.1">
    <property type="nucleotide sequence ID" value="XM_023770497.1"/>
</dbReference>
<feature type="compositionally biased region" description="Polar residues" evidence="1">
    <location>
        <begin position="68"/>
        <end position="80"/>
    </location>
</feature>
<feature type="region of interest" description="Disordered" evidence="1">
    <location>
        <begin position="94"/>
        <end position="208"/>
    </location>
</feature>
<sequence>MSVALHRPSASSTRPAYMEQLFRDAPTSQSAHSSISSISTISSTSNYNPRNTTYSGRSLSPPPEEGSDTASVRSKTSSNGKSWFRLGKVLHRRTYPQSEEADRPVSQIEVESRPTTPLNEQPSMTRRPSLPRIPASFPPPQAINTYATRPLPAVPPQSAPQSAPVIRKRPSLMRKASAPALPQQPQQQHSIPERMSSKRLPAPSDKAQISTQELSCQRCYYFTARNCNGYVLGGESGDACEGCLQSGFFGAK</sequence>
<dbReference type="EMBL" id="FJUY01000007">
    <property type="protein sequence ID" value="CZT19375.1"/>
    <property type="molecule type" value="Genomic_DNA"/>
</dbReference>
<reference evidence="2 3" key="1">
    <citation type="submission" date="2016-03" db="EMBL/GenBank/DDBJ databases">
        <authorList>
            <person name="Ploux O."/>
        </authorList>
    </citation>
    <scope>NUCLEOTIDE SEQUENCE [LARGE SCALE GENOMIC DNA]</scope>
    <source>
        <strain evidence="2 3">URUG2</strain>
    </source>
</reference>
<dbReference type="AlphaFoldDB" id="A0A2D3UYE0"/>
<dbReference type="OrthoDB" id="3884218at2759"/>
<feature type="region of interest" description="Disordered" evidence="1">
    <location>
        <begin position="1"/>
        <end position="80"/>
    </location>
</feature>
<dbReference type="GeneID" id="35600389"/>
<protein>
    <submittedName>
        <fullName evidence="2">Uncharacterized protein</fullName>
    </submittedName>
</protein>
<feature type="compositionally biased region" description="Polar residues" evidence="1">
    <location>
        <begin position="46"/>
        <end position="58"/>
    </location>
</feature>
<keyword evidence="3" id="KW-1185">Reference proteome</keyword>
<evidence type="ECO:0000256" key="1">
    <source>
        <dbReference type="SAM" id="MobiDB-lite"/>
    </source>
</evidence>
<proteinExistence type="predicted"/>
<organism evidence="2 3">
    <name type="scientific">Ramularia collo-cygni</name>
    <dbReference type="NCBI Taxonomy" id="112498"/>
    <lineage>
        <taxon>Eukaryota</taxon>
        <taxon>Fungi</taxon>
        <taxon>Dikarya</taxon>
        <taxon>Ascomycota</taxon>
        <taxon>Pezizomycotina</taxon>
        <taxon>Dothideomycetes</taxon>
        <taxon>Dothideomycetidae</taxon>
        <taxon>Mycosphaerellales</taxon>
        <taxon>Mycosphaerellaceae</taxon>
        <taxon>Ramularia</taxon>
    </lineage>
</organism>